<dbReference type="AlphaFoldDB" id="A0A813HE47"/>
<protein>
    <submittedName>
        <fullName evidence="2">Uncharacterized protein</fullName>
    </submittedName>
</protein>
<dbReference type="InterPro" id="IPR051961">
    <property type="entry name" value="Fungal_Metabolite_Diox"/>
</dbReference>
<gene>
    <name evidence="2" type="ORF">PGLA1383_LOCUS51463</name>
</gene>
<feature type="region of interest" description="Disordered" evidence="1">
    <location>
        <begin position="824"/>
        <end position="853"/>
    </location>
</feature>
<feature type="region of interest" description="Disordered" evidence="1">
    <location>
        <begin position="13"/>
        <end position="44"/>
    </location>
</feature>
<dbReference type="PANTHER" id="PTHR37563:SF2">
    <property type="entry name" value="PHYTANOYL-COA DIOXYGENASE FAMILY PROTEIN (AFU_ORTHOLOGUE AFUA_2G03330)"/>
    <property type="match status" value="1"/>
</dbReference>
<proteinExistence type="predicted"/>
<feature type="region of interest" description="Disordered" evidence="1">
    <location>
        <begin position="56"/>
        <end position="95"/>
    </location>
</feature>
<evidence type="ECO:0000313" key="2">
    <source>
        <dbReference type="EMBL" id="CAE8635890.1"/>
    </source>
</evidence>
<feature type="compositionally biased region" description="Basic and acidic residues" evidence="1">
    <location>
        <begin position="824"/>
        <end position="850"/>
    </location>
</feature>
<sequence>MADEAFAVIGRMVEERDGGEVSPVAGGDAPGDGDGRVDIGAGGLRRREEITRTAALRDGQYGRADYQGRGDDDMNADGLNGSEGESGRGVCSSSDGACQGRLDGLELRLEEIAKNVENSGAAEAYVRLTERQRIFEERITAMALESHKEQKGLHGAVQELKAQVERLADMEVRMDGKLLMSMQASREAMAAQTAELKDALTSKTKGGKKAGPCSQWRVRPGRARWCEEYLAEVSEKSGAGIPDSNEEDGKFSIKGTVINLGVNKAAVSAPVHDVRMEPNRIDWENRITRREKGPKWRGLMTAVFLQTVLRFGEAVSSGPHTLLVAEGLSLPAPMGWVRTPLRAFCSSPGAKPCSVRLVAEEAFAIWGGMVEERDGGEVAPGVGDADQEGGSGGVDVGEAYADANYGGSGRSEAGNEERIEEWEHLPGYEDWIVGDFNVFPQSGYPYENMRTNELLRHAAAGLENAAPGPKVVIPVFSCSLGQLSGYLDQRTQGWIEAGWLHFQWTGEFAIVQVTIYKSQWEEGVRKWRDVAVRLMQNCLDQLVCCERCHEVKFGAHNIKECKKDSGKEGPFAESWGGTDTSSRGDIKTGRRAAGLKDHLSWAAGKKGGSYTKKGAEVQVSPSNRFQEEIMMGGVRPLSTLGGSDFKKKANGFLLMYKSEAEERIRKAGNMSVDALVILTIGQVRGFELIHAVTEGSVMEEDFDEDEMMREVFRVADNKKRYVVASDGVSSGGAKPSSGGARTGEMKISDENGAGNFLGYGGSWRLIRRIAFYLRTTMEGWNNNAGRIGVNRRKAEFRPGGHRWPGGSDGVCRGVAGVVNYEKKTDVPESRHQGRRDWRARGPGTGRREGGEAGGGWCGHSVMEFDRRLVSFESGLEDLAAFLAESVGKEWTDFAAAVGATRADALESAVLRSDLDVHEVHARRENLTVRPSEAEAHERRLSADSLRRVSQALEQPGPQTFVLESDRREHILLNPFSEVNVTRALVQLGVQCGEGVGGFLAQLVPCGSSLTELAAIVVRRGAEEQDYHPDTARRVDDARSFTAFVALQKTTSDMGPLWVRPRSHVCWGEEALRLPLPVGAMVLMDSRLWHRGGEHAAGGARAVFYLSWAEPPATPSQQLPGGTTFALRPELWGRMRVPLPPWSPAGREEGRSICGLCETSGPLDSVVPLRTWGMADFLAVQLASCNAANGAKSWDEWQEWLDCVWSDVMQPFLRFGELRAREQL</sequence>
<evidence type="ECO:0000256" key="1">
    <source>
        <dbReference type="SAM" id="MobiDB-lite"/>
    </source>
</evidence>
<accession>A0A813HE47</accession>
<organism evidence="2 3">
    <name type="scientific">Polarella glacialis</name>
    <name type="common">Dinoflagellate</name>
    <dbReference type="NCBI Taxonomy" id="89957"/>
    <lineage>
        <taxon>Eukaryota</taxon>
        <taxon>Sar</taxon>
        <taxon>Alveolata</taxon>
        <taxon>Dinophyceae</taxon>
        <taxon>Suessiales</taxon>
        <taxon>Suessiaceae</taxon>
        <taxon>Polarella</taxon>
    </lineage>
</organism>
<dbReference type="SUPFAM" id="SSF51197">
    <property type="entry name" value="Clavaminate synthase-like"/>
    <property type="match status" value="1"/>
</dbReference>
<keyword evidence="3" id="KW-1185">Reference proteome</keyword>
<dbReference type="Proteomes" id="UP000654075">
    <property type="component" value="Unassembled WGS sequence"/>
</dbReference>
<feature type="region of interest" description="Disordered" evidence="1">
    <location>
        <begin position="565"/>
        <end position="587"/>
    </location>
</feature>
<reference evidence="2" key="1">
    <citation type="submission" date="2021-02" db="EMBL/GenBank/DDBJ databases">
        <authorList>
            <person name="Dougan E. K."/>
            <person name="Rhodes N."/>
            <person name="Thang M."/>
            <person name="Chan C."/>
        </authorList>
    </citation>
    <scope>NUCLEOTIDE SEQUENCE</scope>
</reference>
<feature type="compositionally biased region" description="Low complexity" evidence="1">
    <location>
        <begin position="727"/>
        <end position="739"/>
    </location>
</feature>
<dbReference type="PANTHER" id="PTHR37563">
    <property type="entry name" value="PHYTANOYL-COA DIOXYGENASE FAMILY PROTEIN (AFU_ORTHOLOGUE AFUA_2G03330)"/>
    <property type="match status" value="1"/>
</dbReference>
<name>A0A813HE47_POLGL</name>
<feature type="region of interest" description="Disordered" evidence="1">
    <location>
        <begin position="726"/>
        <end position="746"/>
    </location>
</feature>
<dbReference type="EMBL" id="CAJNNV010031367">
    <property type="protein sequence ID" value="CAE8635890.1"/>
    <property type="molecule type" value="Genomic_DNA"/>
</dbReference>
<dbReference type="Gene3D" id="2.60.120.620">
    <property type="entry name" value="q2cbj1_9rhob like domain"/>
    <property type="match status" value="1"/>
</dbReference>
<comment type="caution">
    <text evidence="2">The sequence shown here is derived from an EMBL/GenBank/DDBJ whole genome shotgun (WGS) entry which is preliminary data.</text>
</comment>
<evidence type="ECO:0000313" key="3">
    <source>
        <dbReference type="Proteomes" id="UP000654075"/>
    </source>
</evidence>